<evidence type="ECO:0000256" key="1">
    <source>
        <dbReference type="ARBA" id="ARBA00022723"/>
    </source>
</evidence>
<dbReference type="InterPro" id="IPR029068">
    <property type="entry name" value="Glyas_Bleomycin-R_OHBP_Dase"/>
</dbReference>
<name>F5XPE7_MICPN</name>
<dbReference type="KEGG" id="mph:MLP_12410"/>
<dbReference type="PANTHER" id="PTHR43048:SF3">
    <property type="entry name" value="METHYLMALONYL-COA EPIMERASE, MITOCHONDRIAL"/>
    <property type="match status" value="1"/>
</dbReference>
<dbReference type="PANTHER" id="PTHR43048">
    <property type="entry name" value="METHYLMALONYL-COA EPIMERASE"/>
    <property type="match status" value="1"/>
</dbReference>
<dbReference type="GO" id="GO:0046491">
    <property type="term" value="P:L-methylmalonyl-CoA metabolic process"/>
    <property type="evidence" value="ECO:0007669"/>
    <property type="project" value="TreeGrafter"/>
</dbReference>
<accession>F5XPE7</accession>
<dbReference type="SUPFAM" id="SSF54593">
    <property type="entry name" value="Glyoxalase/Bleomycin resistance protein/Dihydroxybiphenyl dioxygenase"/>
    <property type="match status" value="1"/>
</dbReference>
<sequence>MSEPRAWLHHAAFVVSDLDRTRDFYLAVLGFEEIHRPTNFVFRGAYFRLGEAEIHVVEEKTPGRLRDNAPHWEPDELQTGLVHHVAIMVGSFEPYLAALRARGLERVGGFRVRDDFIEQVYIADPDGNVIELLQQLDEPTGRRRRQQIYDEGIAVPVAPGYPLIDPREQYGEP</sequence>
<dbReference type="InterPro" id="IPR051785">
    <property type="entry name" value="MMCE/EMCE_epimerase"/>
</dbReference>
<evidence type="ECO:0000313" key="4">
    <source>
        <dbReference type="Proteomes" id="UP000007947"/>
    </source>
</evidence>
<gene>
    <name evidence="3" type="ordered locus">MLP_12410</name>
</gene>
<dbReference type="InterPro" id="IPR004360">
    <property type="entry name" value="Glyas_Fos-R_dOase_dom"/>
</dbReference>
<protein>
    <recommendedName>
        <fullName evidence="2">VOC domain-containing protein</fullName>
    </recommendedName>
</protein>
<proteinExistence type="predicted"/>
<dbReference type="Gene3D" id="3.10.180.10">
    <property type="entry name" value="2,3-Dihydroxybiphenyl 1,2-Dioxygenase, domain 1"/>
    <property type="match status" value="1"/>
</dbReference>
<dbReference type="InterPro" id="IPR037523">
    <property type="entry name" value="VOC_core"/>
</dbReference>
<dbReference type="Proteomes" id="UP000007947">
    <property type="component" value="Chromosome"/>
</dbReference>
<dbReference type="GO" id="GO:0046872">
    <property type="term" value="F:metal ion binding"/>
    <property type="evidence" value="ECO:0007669"/>
    <property type="project" value="UniProtKB-KW"/>
</dbReference>
<dbReference type="PROSITE" id="PS51819">
    <property type="entry name" value="VOC"/>
    <property type="match status" value="1"/>
</dbReference>
<evidence type="ECO:0000259" key="2">
    <source>
        <dbReference type="PROSITE" id="PS51819"/>
    </source>
</evidence>
<dbReference type="STRING" id="1032480.MLP_12410"/>
<dbReference type="EMBL" id="AP012204">
    <property type="protein sequence ID" value="BAK34255.1"/>
    <property type="molecule type" value="Genomic_DNA"/>
</dbReference>
<dbReference type="AlphaFoldDB" id="F5XPE7"/>
<feature type="domain" description="VOC" evidence="2">
    <location>
        <begin position="7"/>
        <end position="135"/>
    </location>
</feature>
<dbReference type="GO" id="GO:0004493">
    <property type="term" value="F:methylmalonyl-CoA epimerase activity"/>
    <property type="evidence" value="ECO:0007669"/>
    <property type="project" value="TreeGrafter"/>
</dbReference>
<dbReference type="RefSeq" id="WP_013862138.1">
    <property type="nucleotide sequence ID" value="NC_015635.1"/>
</dbReference>
<organism evidence="3 4">
    <name type="scientific">Microlunatus phosphovorus (strain ATCC 700054 / DSM 10555 / JCM 9379 / NBRC 101784 / NCIMB 13414 / VKM Ac-1990 / NM-1)</name>
    <dbReference type="NCBI Taxonomy" id="1032480"/>
    <lineage>
        <taxon>Bacteria</taxon>
        <taxon>Bacillati</taxon>
        <taxon>Actinomycetota</taxon>
        <taxon>Actinomycetes</taxon>
        <taxon>Propionibacteriales</taxon>
        <taxon>Propionibacteriaceae</taxon>
        <taxon>Microlunatus</taxon>
    </lineage>
</organism>
<keyword evidence="4" id="KW-1185">Reference proteome</keyword>
<dbReference type="HOGENOM" id="CLU_046006_12_4_11"/>
<keyword evidence="1" id="KW-0479">Metal-binding</keyword>
<dbReference type="eggNOG" id="COG0346">
    <property type="taxonomic scope" value="Bacteria"/>
</dbReference>
<dbReference type="Pfam" id="PF00903">
    <property type="entry name" value="Glyoxalase"/>
    <property type="match status" value="1"/>
</dbReference>
<reference evidence="3 4" key="1">
    <citation type="submission" date="2011-05" db="EMBL/GenBank/DDBJ databases">
        <title>Whole genome sequence of Microlunatus phosphovorus NM-1.</title>
        <authorList>
            <person name="Hosoyama A."/>
            <person name="Sasaki K."/>
            <person name="Harada T."/>
            <person name="Igarashi R."/>
            <person name="Kawakoshi A."/>
            <person name="Sasagawa M."/>
            <person name="Fukada J."/>
            <person name="Nakamura S."/>
            <person name="Katano Y."/>
            <person name="Hanada S."/>
            <person name="Kamagata Y."/>
            <person name="Nakamura N."/>
            <person name="Yamazaki S."/>
            <person name="Fujita N."/>
        </authorList>
    </citation>
    <scope>NUCLEOTIDE SEQUENCE [LARGE SCALE GENOMIC DNA]</scope>
    <source>
        <strain evidence="4">ATCC 700054 / DSM 10555 / JCM 9379 / NBRC 101784 / NCIMB 13414 / VKM Ac-1990 / NM-1</strain>
    </source>
</reference>
<evidence type="ECO:0000313" key="3">
    <source>
        <dbReference type="EMBL" id="BAK34255.1"/>
    </source>
</evidence>